<dbReference type="PIRSF" id="PIRSF000168">
    <property type="entry name" value="Acyl-CoA_oxidase"/>
    <property type="match status" value="1"/>
</dbReference>
<gene>
    <name evidence="8" type="ORF">E1283_13130</name>
</gene>
<evidence type="ECO:0000259" key="6">
    <source>
        <dbReference type="Pfam" id="PF01756"/>
    </source>
</evidence>
<dbReference type="SUPFAM" id="SSF56645">
    <property type="entry name" value="Acyl-CoA dehydrogenase NM domain-like"/>
    <property type="match status" value="1"/>
</dbReference>
<comment type="similarity">
    <text evidence="2">Belongs to the acyl-CoA oxidase family.</text>
</comment>
<dbReference type="GO" id="GO:0071949">
    <property type="term" value="F:FAD binding"/>
    <property type="evidence" value="ECO:0007669"/>
    <property type="project" value="InterPro"/>
</dbReference>
<dbReference type="InterPro" id="IPR002655">
    <property type="entry name" value="Acyl-CoA_oxidase_C"/>
</dbReference>
<dbReference type="InterPro" id="IPR009100">
    <property type="entry name" value="AcylCoA_DH/oxidase_NM_dom_sf"/>
</dbReference>
<dbReference type="AlphaFoldDB" id="A0A4R4THS4"/>
<dbReference type="InterPro" id="IPR055060">
    <property type="entry name" value="ACOX_C_alpha1"/>
</dbReference>
<dbReference type="GO" id="GO:0055088">
    <property type="term" value="P:lipid homeostasis"/>
    <property type="evidence" value="ECO:0007669"/>
    <property type="project" value="TreeGrafter"/>
</dbReference>
<dbReference type="EMBL" id="SMKI01000115">
    <property type="protein sequence ID" value="TDC75224.1"/>
    <property type="molecule type" value="Genomic_DNA"/>
</dbReference>
<keyword evidence="4" id="KW-0274">FAD</keyword>
<evidence type="ECO:0000259" key="7">
    <source>
        <dbReference type="Pfam" id="PF22924"/>
    </source>
</evidence>
<reference evidence="8 9" key="1">
    <citation type="submission" date="2019-03" db="EMBL/GenBank/DDBJ databases">
        <title>Draft genome sequences of novel Actinobacteria.</title>
        <authorList>
            <person name="Sahin N."/>
            <person name="Ay H."/>
            <person name="Saygin H."/>
        </authorList>
    </citation>
    <scope>NUCLEOTIDE SEQUENCE [LARGE SCALE GENOMIC DNA]</scope>
    <source>
        <strain evidence="8 9">DSM 41900</strain>
    </source>
</reference>
<dbReference type="InterPro" id="IPR046373">
    <property type="entry name" value="Acyl-CoA_Oxase/DH_mid-dom_sf"/>
</dbReference>
<dbReference type="InterPro" id="IPR012258">
    <property type="entry name" value="Acyl-CoA_oxidase"/>
</dbReference>
<sequence>MSTQQAPDRAEQLSAELSRSLFGDHTPDASPHEHGRRLLADEAFAHRGGLSPAESVELAYRRLRIVNASLDDPWRLAGDVHRLAALHEWLAVADGALTTVAGIHYNLFLGSLVDHDPDADRDLTPLLTTDRVGTFLCTELDHGNDAAALETTATFDAATGGFVLHTPHPGARKFMPNTSPAGGPKTAVVAARLLVEGADLGAFLFLVELSDDTGFRPGISVRPLPERLGSPVDHCLTSFDQVLLPHSALLQGDHGRLTADGELTGGIGNRRKRFLRAIGRVTTGKLCMSACGLGGARAALAIAVRYAGRRHVTGMSAGRRVPLTAHRSHTDRLLEATATAYAMTYLHRAATDAWARAQHEPALREDAERLVAVTKAWNTWEARRICVECRERCGAQGLFPVNGLADFTTNIEGTITAEGDNLVIWVKAAGELLFAPATVPPARPAAPRPLDDPRAMREMLAAHEATLRARATAALRGGPTGDPQARWNHAVGPAQEALSAHVLVRAADAFLTATAAAAAGGGGAGALLTDLCRLFLLDRLRPLAGALIADGLLPVEEARRLPSLVQELRARLTPRLETLVDAFALPEELLTRLPLLDLAAQAARPEGPPR</sequence>
<dbReference type="GO" id="GO:0005504">
    <property type="term" value="F:fatty acid binding"/>
    <property type="evidence" value="ECO:0007669"/>
    <property type="project" value="TreeGrafter"/>
</dbReference>
<dbReference type="Proteomes" id="UP000295345">
    <property type="component" value="Unassembled WGS sequence"/>
</dbReference>
<proteinExistence type="inferred from homology"/>
<feature type="domain" description="Acyl-CoA oxidase C-alpha1" evidence="7">
    <location>
        <begin position="295"/>
        <end position="432"/>
    </location>
</feature>
<name>A0A4R4THS4_9ACTN</name>
<dbReference type="Gene3D" id="2.40.110.10">
    <property type="entry name" value="Butyryl-CoA Dehydrogenase, subunit A, domain 2"/>
    <property type="match status" value="1"/>
</dbReference>
<dbReference type="PANTHER" id="PTHR10909">
    <property type="entry name" value="ELECTRON TRANSPORT OXIDOREDUCTASE"/>
    <property type="match status" value="1"/>
</dbReference>
<dbReference type="RefSeq" id="WP_132818181.1">
    <property type="nucleotide sequence ID" value="NZ_SMKI01000115.1"/>
</dbReference>
<comment type="caution">
    <text evidence="8">The sequence shown here is derived from an EMBL/GenBank/DDBJ whole genome shotgun (WGS) entry which is preliminary data.</text>
</comment>
<feature type="domain" description="Acyl-CoA oxidase C-terminal" evidence="6">
    <location>
        <begin position="469"/>
        <end position="590"/>
    </location>
</feature>
<comment type="cofactor">
    <cofactor evidence="1">
        <name>FAD</name>
        <dbReference type="ChEBI" id="CHEBI:57692"/>
    </cofactor>
</comment>
<keyword evidence="3" id="KW-0285">Flavoprotein</keyword>
<evidence type="ECO:0000256" key="1">
    <source>
        <dbReference type="ARBA" id="ARBA00001974"/>
    </source>
</evidence>
<dbReference type="OrthoDB" id="1144545at2"/>
<dbReference type="GO" id="GO:0003997">
    <property type="term" value="F:acyl-CoA oxidase activity"/>
    <property type="evidence" value="ECO:0007669"/>
    <property type="project" value="InterPro"/>
</dbReference>
<evidence type="ECO:0000256" key="2">
    <source>
        <dbReference type="ARBA" id="ARBA00006288"/>
    </source>
</evidence>
<evidence type="ECO:0000313" key="9">
    <source>
        <dbReference type="Proteomes" id="UP000295345"/>
    </source>
</evidence>
<keyword evidence="5" id="KW-0560">Oxidoreductase</keyword>
<dbReference type="GO" id="GO:0033540">
    <property type="term" value="P:fatty acid beta-oxidation using acyl-CoA oxidase"/>
    <property type="evidence" value="ECO:0007669"/>
    <property type="project" value="TreeGrafter"/>
</dbReference>
<evidence type="ECO:0000313" key="8">
    <source>
        <dbReference type="EMBL" id="TDC75224.1"/>
    </source>
</evidence>
<evidence type="ECO:0000256" key="3">
    <source>
        <dbReference type="ARBA" id="ARBA00022630"/>
    </source>
</evidence>
<keyword evidence="9" id="KW-1185">Reference proteome</keyword>
<evidence type="ECO:0000256" key="4">
    <source>
        <dbReference type="ARBA" id="ARBA00022827"/>
    </source>
</evidence>
<dbReference type="InterPro" id="IPR036250">
    <property type="entry name" value="AcylCo_DH-like_C"/>
</dbReference>
<dbReference type="Pfam" id="PF01756">
    <property type="entry name" value="ACOX"/>
    <property type="match status" value="1"/>
</dbReference>
<protein>
    <submittedName>
        <fullName evidence="8">Acyl-CoA oxidase</fullName>
    </submittedName>
</protein>
<dbReference type="Pfam" id="PF22924">
    <property type="entry name" value="ACOX_C_alpha1"/>
    <property type="match status" value="1"/>
</dbReference>
<dbReference type="SUPFAM" id="SSF47203">
    <property type="entry name" value="Acyl-CoA dehydrogenase C-terminal domain-like"/>
    <property type="match status" value="2"/>
</dbReference>
<accession>A0A4R4THS4</accession>
<evidence type="ECO:0000256" key="5">
    <source>
        <dbReference type="ARBA" id="ARBA00023002"/>
    </source>
</evidence>
<dbReference type="PANTHER" id="PTHR10909:SF382">
    <property type="entry name" value="ACYL-COENZYME A OXIDASE"/>
    <property type="match status" value="1"/>
</dbReference>
<organism evidence="8 9">
    <name type="scientific">Streptomyces hainanensis</name>
    <dbReference type="NCBI Taxonomy" id="402648"/>
    <lineage>
        <taxon>Bacteria</taxon>
        <taxon>Bacillati</taxon>
        <taxon>Actinomycetota</taxon>
        <taxon>Actinomycetes</taxon>
        <taxon>Kitasatosporales</taxon>
        <taxon>Streptomycetaceae</taxon>
        <taxon>Streptomyces</taxon>
    </lineage>
</organism>
<dbReference type="Gene3D" id="1.20.140.10">
    <property type="entry name" value="Butyryl-CoA Dehydrogenase, subunit A, domain 3"/>
    <property type="match status" value="2"/>
</dbReference>